<organism evidence="2 3">
    <name type="scientific">Protopolystoma xenopodis</name>
    <dbReference type="NCBI Taxonomy" id="117903"/>
    <lineage>
        <taxon>Eukaryota</taxon>
        <taxon>Metazoa</taxon>
        <taxon>Spiralia</taxon>
        <taxon>Lophotrochozoa</taxon>
        <taxon>Platyhelminthes</taxon>
        <taxon>Monogenea</taxon>
        <taxon>Polyopisthocotylea</taxon>
        <taxon>Polystomatidea</taxon>
        <taxon>Polystomatidae</taxon>
        <taxon>Protopolystoma</taxon>
    </lineage>
</organism>
<evidence type="ECO:0000313" key="3">
    <source>
        <dbReference type="Proteomes" id="UP000784294"/>
    </source>
</evidence>
<feature type="region of interest" description="Disordered" evidence="1">
    <location>
        <begin position="69"/>
        <end position="92"/>
    </location>
</feature>
<comment type="caution">
    <text evidence="2">The sequence shown here is derived from an EMBL/GenBank/DDBJ whole genome shotgun (WGS) entry which is preliminary data.</text>
</comment>
<protein>
    <submittedName>
        <fullName evidence="2">Uncharacterized protein</fullName>
    </submittedName>
</protein>
<name>A0A3S5BGD5_9PLAT</name>
<evidence type="ECO:0000313" key="2">
    <source>
        <dbReference type="EMBL" id="VEL23199.1"/>
    </source>
</evidence>
<gene>
    <name evidence="2" type="ORF">PXEA_LOCUS16639</name>
</gene>
<sequence length="206" mass="21491">MHQFSPALPYRIHREHSNSGVSTSLACTPMLPSLSGDLGCGSPAGSVASGSPLLGIGFSGSGSSHSISASGVLKGHSPASREQSTFGQGSLGDASSGMSGCASATAPDCLDTPHVWPGLQVQRLLIGLMLVALDTARRCPGPRFNQALDEYLSMRRLKELVIVSPISRQCFSLFHALFVMSTSGGPARLCWLFSFGICLKQHVASS</sequence>
<accession>A0A3S5BGD5</accession>
<reference evidence="2" key="1">
    <citation type="submission" date="2018-11" db="EMBL/GenBank/DDBJ databases">
        <authorList>
            <consortium name="Pathogen Informatics"/>
        </authorList>
    </citation>
    <scope>NUCLEOTIDE SEQUENCE</scope>
</reference>
<dbReference type="Proteomes" id="UP000784294">
    <property type="component" value="Unassembled WGS sequence"/>
</dbReference>
<evidence type="ECO:0000256" key="1">
    <source>
        <dbReference type="SAM" id="MobiDB-lite"/>
    </source>
</evidence>
<dbReference type="EMBL" id="CAAALY010060576">
    <property type="protein sequence ID" value="VEL23199.1"/>
    <property type="molecule type" value="Genomic_DNA"/>
</dbReference>
<keyword evidence="3" id="KW-1185">Reference proteome</keyword>
<dbReference type="AlphaFoldDB" id="A0A3S5BGD5"/>
<proteinExistence type="predicted"/>